<feature type="non-terminal residue" evidence="2">
    <location>
        <position position="170"/>
    </location>
</feature>
<proteinExistence type="predicted"/>
<feature type="transmembrane region" description="Helical" evidence="1">
    <location>
        <begin position="145"/>
        <end position="166"/>
    </location>
</feature>
<name>A0A0P9CVB7_9CHLR</name>
<keyword evidence="3" id="KW-1185">Reference proteome</keyword>
<organism evidence="2 3">
    <name type="scientific">Kouleothrix aurantiaca</name>
    <dbReference type="NCBI Taxonomy" id="186479"/>
    <lineage>
        <taxon>Bacteria</taxon>
        <taxon>Bacillati</taxon>
        <taxon>Chloroflexota</taxon>
        <taxon>Chloroflexia</taxon>
        <taxon>Chloroflexales</taxon>
        <taxon>Roseiflexineae</taxon>
        <taxon>Roseiflexaceae</taxon>
        <taxon>Kouleothrix</taxon>
    </lineage>
</organism>
<gene>
    <name evidence="2" type="ORF">SE17_31700</name>
</gene>
<dbReference type="EMBL" id="LJCR01001866">
    <property type="protein sequence ID" value="KPV49598.1"/>
    <property type="molecule type" value="Genomic_DNA"/>
</dbReference>
<keyword evidence="1" id="KW-0812">Transmembrane</keyword>
<accession>A0A0P9CVB7</accession>
<sequence>MNRYWHFPLALFGLLAALVLVAYGSSPVRLSEVRGWYAPEGAPVEFRWTGNRLVVPLTPRSVPIDLRLTLGSTRWPGRAAPRVALLADTQPLLAFDAPERPTDYQVTVPPGTRALVLLSSVDQSPFDGRYLGVQVFAIDARAQGFGARAVLEIAAALFAVAVLALARRLR</sequence>
<dbReference type="AlphaFoldDB" id="A0A0P9CVB7"/>
<reference evidence="2 3" key="1">
    <citation type="submission" date="2015-09" db="EMBL/GenBank/DDBJ databases">
        <title>Draft genome sequence of Kouleothrix aurantiaca JCM 19913.</title>
        <authorList>
            <person name="Hemp J."/>
        </authorList>
    </citation>
    <scope>NUCLEOTIDE SEQUENCE [LARGE SCALE GENOMIC DNA]</scope>
    <source>
        <strain evidence="2 3">COM-B</strain>
    </source>
</reference>
<keyword evidence="1" id="KW-1133">Transmembrane helix</keyword>
<evidence type="ECO:0000256" key="1">
    <source>
        <dbReference type="SAM" id="Phobius"/>
    </source>
</evidence>
<keyword evidence="1" id="KW-0472">Membrane</keyword>
<comment type="caution">
    <text evidence="2">The sequence shown here is derived from an EMBL/GenBank/DDBJ whole genome shotgun (WGS) entry which is preliminary data.</text>
</comment>
<dbReference type="Proteomes" id="UP000050509">
    <property type="component" value="Unassembled WGS sequence"/>
</dbReference>
<evidence type="ECO:0000313" key="3">
    <source>
        <dbReference type="Proteomes" id="UP000050509"/>
    </source>
</evidence>
<evidence type="ECO:0000313" key="2">
    <source>
        <dbReference type="EMBL" id="KPV49598.1"/>
    </source>
</evidence>
<protein>
    <submittedName>
        <fullName evidence="2">Uncharacterized protein</fullName>
    </submittedName>
</protein>